<feature type="transmembrane region" description="Helical" evidence="6">
    <location>
        <begin position="186"/>
        <end position="207"/>
    </location>
</feature>
<dbReference type="InterPro" id="IPR000620">
    <property type="entry name" value="EamA_dom"/>
</dbReference>
<keyword evidence="5 6" id="KW-0472">Membrane</keyword>
<feature type="transmembrane region" description="Helical" evidence="6">
    <location>
        <begin position="277"/>
        <end position="297"/>
    </location>
</feature>
<evidence type="ECO:0000256" key="1">
    <source>
        <dbReference type="ARBA" id="ARBA00004651"/>
    </source>
</evidence>
<dbReference type="PANTHER" id="PTHR42920:SF11">
    <property type="entry name" value="INNER MEMBRANE PROTEIN YTFF"/>
    <property type="match status" value="1"/>
</dbReference>
<dbReference type="EMBL" id="AYKH01000018">
    <property type="protein sequence ID" value="ROO26819.1"/>
    <property type="molecule type" value="Genomic_DNA"/>
</dbReference>
<evidence type="ECO:0000256" key="5">
    <source>
        <dbReference type="ARBA" id="ARBA00023136"/>
    </source>
</evidence>
<organism evidence="8 9">
    <name type="scientific">Salinisphaera orenii MK-B5</name>
    <dbReference type="NCBI Taxonomy" id="856730"/>
    <lineage>
        <taxon>Bacteria</taxon>
        <taxon>Pseudomonadati</taxon>
        <taxon>Pseudomonadota</taxon>
        <taxon>Gammaproteobacteria</taxon>
        <taxon>Salinisphaerales</taxon>
        <taxon>Salinisphaeraceae</taxon>
        <taxon>Salinisphaera</taxon>
    </lineage>
</organism>
<dbReference type="Pfam" id="PF00892">
    <property type="entry name" value="EamA"/>
    <property type="match status" value="2"/>
</dbReference>
<protein>
    <submittedName>
        <fullName evidence="8">Membrane protein</fullName>
    </submittedName>
</protein>
<dbReference type="Proteomes" id="UP000283993">
    <property type="component" value="Unassembled WGS sequence"/>
</dbReference>
<dbReference type="AlphaFoldDB" id="A0A423PMK1"/>
<evidence type="ECO:0000313" key="8">
    <source>
        <dbReference type="EMBL" id="ROO26819.1"/>
    </source>
</evidence>
<feature type="transmembrane region" description="Helical" evidence="6">
    <location>
        <begin position="100"/>
        <end position="121"/>
    </location>
</feature>
<evidence type="ECO:0000256" key="6">
    <source>
        <dbReference type="SAM" id="Phobius"/>
    </source>
</evidence>
<dbReference type="GO" id="GO:0005886">
    <property type="term" value="C:plasma membrane"/>
    <property type="evidence" value="ECO:0007669"/>
    <property type="project" value="UniProtKB-SubCell"/>
</dbReference>
<evidence type="ECO:0000256" key="2">
    <source>
        <dbReference type="ARBA" id="ARBA00022475"/>
    </source>
</evidence>
<sequence>MAARTHTAWLAYALLIATAMAWGANAVAGKLAVGHISPLLLTHLRWGLAALVALPFAWPHLKRDAPVIRRHAALLAAYGGVGFGGFNAALYTALNHTSTINVVIEQAAMPGVIFALNFLVLRQRTRGAQLVGFAMTVVGVAVTVSAGDPARLLGLDLNRGDALMLVAILCYGGYTAALRMKPQMHWLSFITVLCAAAWVVSMPFAAWELSGPRGLWPDLQGWAVVAFAATMPGLVAQSCFIRGTEMIGSNRAGLFINLVPIFGTLFSMLFVGEVLHGYHVVALALVLGGIGLAERCWA</sequence>
<reference evidence="8 9" key="1">
    <citation type="submission" date="2013-10" db="EMBL/GenBank/DDBJ databases">
        <title>Salinisphaera orenii MK-B5 Genome Sequencing.</title>
        <authorList>
            <person name="Lai Q."/>
            <person name="Li C."/>
            <person name="Shao Z."/>
        </authorList>
    </citation>
    <scope>NUCLEOTIDE SEQUENCE [LARGE SCALE GENOMIC DNA]</scope>
    <source>
        <strain evidence="8 9">MK-B5</strain>
    </source>
</reference>
<evidence type="ECO:0000256" key="4">
    <source>
        <dbReference type="ARBA" id="ARBA00022989"/>
    </source>
</evidence>
<feature type="transmembrane region" description="Helical" evidence="6">
    <location>
        <begin position="162"/>
        <end position="179"/>
    </location>
</feature>
<evidence type="ECO:0000256" key="3">
    <source>
        <dbReference type="ARBA" id="ARBA00022692"/>
    </source>
</evidence>
<dbReference type="InterPro" id="IPR051258">
    <property type="entry name" value="Diverse_Substrate_Transporter"/>
</dbReference>
<feature type="transmembrane region" description="Helical" evidence="6">
    <location>
        <begin position="252"/>
        <end position="271"/>
    </location>
</feature>
<feature type="transmembrane region" description="Helical" evidence="6">
    <location>
        <begin position="42"/>
        <end position="61"/>
    </location>
</feature>
<dbReference type="PANTHER" id="PTHR42920">
    <property type="entry name" value="OS03G0707200 PROTEIN-RELATED"/>
    <property type="match status" value="1"/>
</dbReference>
<feature type="transmembrane region" description="Helical" evidence="6">
    <location>
        <begin position="73"/>
        <end position="94"/>
    </location>
</feature>
<gene>
    <name evidence="8" type="ORF">SAOR_09880</name>
</gene>
<feature type="transmembrane region" description="Helical" evidence="6">
    <location>
        <begin position="219"/>
        <end position="240"/>
    </location>
</feature>
<comment type="subcellular location">
    <subcellularLocation>
        <location evidence="1">Cell membrane</location>
        <topology evidence="1">Multi-pass membrane protein</topology>
    </subcellularLocation>
</comment>
<comment type="caution">
    <text evidence="8">The sequence shown here is derived from an EMBL/GenBank/DDBJ whole genome shotgun (WGS) entry which is preliminary data.</text>
</comment>
<dbReference type="RefSeq" id="WP_123631277.1">
    <property type="nucleotide sequence ID" value="NZ_AYKH01000018.1"/>
</dbReference>
<accession>A0A423PMK1</accession>
<feature type="domain" description="EamA" evidence="7">
    <location>
        <begin position="159"/>
        <end position="292"/>
    </location>
</feature>
<evidence type="ECO:0000259" key="7">
    <source>
        <dbReference type="Pfam" id="PF00892"/>
    </source>
</evidence>
<evidence type="ECO:0000313" key="9">
    <source>
        <dbReference type="Proteomes" id="UP000283993"/>
    </source>
</evidence>
<keyword evidence="9" id="KW-1185">Reference proteome</keyword>
<keyword evidence="2" id="KW-1003">Cell membrane</keyword>
<name>A0A423PMK1_9GAMM</name>
<dbReference type="SUPFAM" id="SSF103481">
    <property type="entry name" value="Multidrug resistance efflux transporter EmrE"/>
    <property type="match status" value="2"/>
</dbReference>
<feature type="domain" description="EamA" evidence="7">
    <location>
        <begin position="10"/>
        <end position="144"/>
    </location>
</feature>
<proteinExistence type="predicted"/>
<keyword evidence="3 6" id="KW-0812">Transmembrane</keyword>
<feature type="transmembrane region" description="Helical" evidence="6">
    <location>
        <begin position="128"/>
        <end position="147"/>
    </location>
</feature>
<dbReference type="InterPro" id="IPR037185">
    <property type="entry name" value="EmrE-like"/>
</dbReference>
<keyword evidence="4 6" id="KW-1133">Transmembrane helix</keyword>